<sequence length="189" mass="21535">MDEIRLEIPADEVDEIAKGFQLNEGPLKASFTISFWLEQDTISLKLKVYQYRGRNLSDVPLQIAKDTSGRYVFIRKEPKSEPNIIEAKFLSALFAKPTHRSLQDSSRSQRSIEMSTPQRPSKRLRLAQEWIVTNESSEASASQYVREERSTSCALEEEGLGSRHVREDSIARTIRSKKESISEEEGSTP</sequence>
<evidence type="ECO:0000313" key="2">
    <source>
        <dbReference type="EMBL" id="KAF9744236.1"/>
    </source>
</evidence>
<gene>
    <name evidence="2" type="ORF">IM811_005816</name>
</gene>
<dbReference type="EMBL" id="JADCTT010000015">
    <property type="protein sequence ID" value="KAF9744236.1"/>
    <property type="molecule type" value="Genomic_DNA"/>
</dbReference>
<dbReference type="AlphaFoldDB" id="A0A8H7N184"/>
<evidence type="ECO:0000313" key="3">
    <source>
        <dbReference type="Proteomes" id="UP000616885"/>
    </source>
</evidence>
<organism evidence="2 3">
    <name type="scientific">Bionectria ochroleuca</name>
    <name type="common">Gliocladium roseum</name>
    <dbReference type="NCBI Taxonomy" id="29856"/>
    <lineage>
        <taxon>Eukaryota</taxon>
        <taxon>Fungi</taxon>
        <taxon>Dikarya</taxon>
        <taxon>Ascomycota</taxon>
        <taxon>Pezizomycotina</taxon>
        <taxon>Sordariomycetes</taxon>
        <taxon>Hypocreomycetidae</taxon>
        <taxon>Hypocreales</taxon>
        <taxon>Bionectriaceae</taxon>
        <taxon>Clonostachys</taxon>
    </lineage>
</organism>
<evidence type="ECO:0000256" key="1">
    <source>
        <dbReference type="SAM" id="MobiDB-lite"/>
    </source>
</evidence>
<comment type="caution">
    <text evidence="2">The sequence shown here is derived from an EMBL/GenBank/DDBJ whole genome shotgun (WGS) entry which is preliminary data.</text>
</comment>
<accession>A0A8H7N184</accession>
<feature type="compositionally biased region" description="Basic and acidic residues" evidence="1">
    <location>
        <begin position="160"/>
        <end position="181"/>
    </location>
</feature>
<reference evidence="2" key="1">
    <citation type="submission" date="2020-10" db="EMBL/GenBank/DDBJ databases">
        <title>High-Quality Genome Resource of Clonostachys rosea strain S41 by Oxford Nanopore Long-Read Sequencing.</title>
        <authorList>
            <person name="Wang H."/>
        </authorList>
    </citation>
    <scope>NUCLEOTIDE SEQUENCE</scope>
    <source>
        <strain evidence="2">S41</strain>
    </source>
</reference>
<dbReference type="Proteomes" id="UP000616885">
    <property type="component" value="Unassembled WGS sequence"/>
</dbReference>
<name>A0A8H7N184_BIOOC</name>
<proteinExistence type="predicted"/>
<protein>
    <submittedName>
        <fullName evidence="2">Uncharacterized protein</fullName>
    </submittedName>
</protein>
<feature type="region of interest" description="Disordered" evidence="1">
    <location>
        <begin position="100"/>
        <end position="121"/>
    </location>
</feature>
<feature type="region of interest" description="Disordered" evidence="1">
    <location>
        <begin position="136"/>
        <end position="189"/>
    </location>
</feature>